<dbReference type="RefSeq" id="WP_344775746.1">
    <property type="nucleotide sequence ID" value="NZ_BAABAH010000008.1"/>
</dbReference>
<evidence type="ECO:0000313" key="3">
    <source>
        <dbReference type="Proteomes" id="UP001501821"/>
    </source>
</evidence>
<proteinExistence type="predicted"/>
<dbReference type="EMBL" id="BAABAH010000008">
    <property type="protein sequence ID" value="GAA3821857.1"/>
    <property type="molecule type" value="Genomic_DNA"/>
</dbReference>
<gene>
    <name evidence="2" type="ORF">GCM10022242_24350</name>
</gene>
<keyword evidence="3" id="KW-1185">Reference proteome</keyword>
<accession>A0ABP7IMD5</accession>
<dbReference type="Proteomes" id="UP001501821">
    <property type="component" value="Unassembled WGS sequence"/>
</dbReference>
<protein>
    <submittedName>
        <fullName evidence="2">DUF3710 domain-containing protein</fullName>
    </submittedName>
</protein>
<name>A0ABP7IMD5_9ACTN</name>
<feature type="compositionally biased region" description="Acidic residues" evidence="1">
    <location>
        <begin position="9"/>
        <end position="19"/>
    </location>
</feature>
<comment type="caution">
    <text evidence="2">The sequence shown here is derived from an EMBL/GenBank/DDBJ whole genome shotgun (WGS) entry which is preliminary data.</text>
</comment>
<reference evidence="3" key="1">
    <citation type="journal article" date="2019" name="Int. J. Syst. Evol. Microbiol.">
        <title>The Global Catalogue of Microorganisms (GCM) 10K type strain sequencing project: providing services to taxonomists for standard genome sequencing and annotation.</title>
        <authorList>
            <consortium name="The Broad Institute Genomics Platform"/>
            <consortium name="The Broad Institute Genome Sequencing Center for Infectious Disease"/>
            <person name="Wu L."/>
            <person name="Ma J."/>
        </authorList>
    </citation>
    <scope>NUCLEOTIDE SEQUENCE [LARGE SCALE GENOMIC DNA]</scope>
    <source>
        <strain evidence="3">JCM 16953</strain>
    </source>
</reference>
<feature type="region of interest" description="Disordered" evidence="1">
    <location>
        <begin position="1"/>
        <end position="41"/>
    </location>
</feature>
<dbReference type="InterPro" id="IPR022183">
    <property type="entry name" value="DUF3710"/>
</dbReference>
<evidence type="ECO:0000313" key="2">
    <source>
        <dbReference type="EMBL" id="GAA3821857.1"/>
    </source>
</evidence>
<evidence type="ECO:0000256" key="1">
    <source>
        <dbReference type="SAM" id="MobiDB-lite"/>
    </source>
</evidence>
<sequence>MRFRRKTDEVDETEVAESGDDVRVDDEAVETSPFEGGGPFDIEELPEDGVPRIDLGALLVAPGEGRDLRVQVDQASGQVQSVMLAGQTGALELKAYAAPRNGDLWSEIRPQIAADASKRGGTATEREGRFGTELVCEVQVARPDGAVGTQTSRVIGINGPRWLLRATLIGEPAREPDGADAWEAAITQVAVRRGAQAMPVGEALPLTLPEGARPQDGS</sequence>
<dbReference type="Pfam" id="PF12502">
    <property type="entry name" value="DUF3710"/>
    <property type="match status" value="1"/>
</dbReference>
<organism evidence="2 3">
    <name type="scientific">Nocardioides panacisoli</name>
    <dbReference type="NCBI Taxonomy" id="627624"/>
    <lineage>
        <taxon>Bacteria</taxon>
        <taxon>Bacillati</taxon>
        <taxon>Actinomycetota</taxon>
        <taxon>Actinomycetes</taxon>
        <taxon>Propionibacteriales</taxon>
        <taxon>Nocardioidaceae</taxon>
        <taxon>Nocardioides</taxon>
    </lineage>
</organism>